<name>A0A2G5RQS9_9BACL</name>
<dbReference type="PROSITE" id="PS51355">
    <property type="entry name" value="GLUTATHIONE_PEROXID_3"/>
    <property type="match status" value="1"/>
</dbReference>
<gene>
    <name evidence="7" type="ORF">CS060_06560</name>
</gene>
<protein>
    <recommendedName>
        <fullName evidence="5">Glutathione peroxidase</fullName>
    </recommendedName>
</protein>
<dbReference type="GO" id="GO:0034599">
    <property type="term" value="P:cellular response to oxidative stress"/>
    <property type="evidence" value="ECO:0007669"/>
    <property type="project" value="TreeGrafter"/>
</dbReference>
<feature type="active site" evidence="4">
    <location>
        <position position="35"/>
    </location>
</feature>
<keyword evidence="3 5" id="KW-0560">Oxidoreductase</keyword>
<dbReference type="Proteomes" id="UP000230559">
    <property type="component" value="Unassembled WGS sequence"/>
</dbReference>
<evidence type="ECO:0000313" key="8">
    <source>
        <dbReference type="Proteomes" id="UP000230559"/>
    </source>
</evidence>
<dbReference type="GO" id="GO:0004601">
    <property type="term" value="F:peroxidase activity"/>
    <property type="evidence" value="ECO:0007669"/>
    <property type="project" value="UniProtKB-KW"/>
</dbReference>
<dbReference type="RefSeq" id="WP_035046960.1">
    <property type="nucleotide sequence ID" value="NZ_PEDM01000010.1"/>
</dbReference>
<dbReference type="PANTHER" id="PTHR11592:SF78">
    <property type="entry name" value="GLUTATHIONE PEROXIDASE"/>
    <property type="match status" value="1"/>
</dbReference>
<dbReference type="InterPro" id="IPR036249">
    <property type="entry name" value="Thioredoxin-like_sf"/>
</dbReference>
<dbReference type="PANTHER" id="PTHR11592">
    <property type="entry name" value="GLUTATHIONE PEROXIDASE"/>
    <property type="match status" value="1"/>
</dbReference>
<dbReference type="PROSITE" id="PS00460">
    <property type="entry name" value="GLUTATHIONE_PEROXID_1"/>
    <property type="match status" value="1"/>
</dbReference>
<dbReference type="FunFam" id="3.40.30.10:FF:000010">
    <property type="entry name" value="Glutathione peroxidase"/>
    <property type="match status" value="1"/>
</dbReference>
<dbReference type="PRINTS" id="PR01011">
    <property type="entry name" value="GLUTPROXDASE"/>
</dbReference>
<dbReference type="PROSITE" id="PS00763">
    <property type="entry name" value="GLUTATHIONE_PEROXID_2"/>
    <property type="match status" value="1"/>
</dbReference>
<comment type="similarity">
    <text evidence="1 5">Belongs to the glutathione peroxidase family.</text>
</comment>
<evidence type="ECO:0000256" key="5">
    <source>
        <dbReference type="RuleBase" id="RU000499"/>
    </source>
</evidence>
<dbReference type="InterPro" id="IPR013766">
    <property type="entry name" value="Thioredoxin_domain"/>
</dbReference>
<reference evidence="7 8" key="1">
    <citation type="submission" date="2017-10" db="EMBL/GenBank/DDBJ databases">
        <title>Draft genome sequence of Anoxybacillus flavithermus KU2-6-11 from caldera Uzon (Russia:Kamchtka).</title>
        <authorList>
            <person name="Korzhuk A.V."/>
            <person name="Rozanov A.S."/>
            <person name="Bryanskaya A.V."/>
            <person name="Peltek S.E."/>
        </authorList>
    </citation>
    <scope>NUCLEOTIDE SEQUENCE [LARGE SCALE GENOMIC DNA]</scope>
    <source>
        <strain evidence="7 8">KU2-6_11</strain>
    </source>
</reference>
<feature type="domain" description="Thioredoxin" evidence="6">
    <location>
        <begin position="1"/>
        <end position="159"/>
    </location>
</feature>
<organism evidence="7 8">
    <name type="scientific">Anoxybacillus flavithermus</name>
    <dbReference type="NCBI Taxonomy" id="33934"/>
    <lineage>
        <taxon>Bacteria</taxon>
        <taxon>Bacillati</taxon>
        <taxon>Bacillota</taxon>
        <taxon>Bacilli</taxon>
        <taxon>Bacillales</taxon>
        <taxon>Anoxybacillaceae</taxon>
        <taxon>Anoxybacillus</taxon>
    </lineage>
</organism>
<dbReference type="InterPro" id="IPR029759">
    <property type="entry name" value="GPX_AS"/>
</dbReference>
<proteinExistence type="inferred from homology"/>
<dbReference type="CDD" id="cd00340">
    <property type="entry name" value="GSH_Peroxidase"/>
    <property type="match status" value="1"/>
</dbReference>
<dbReference type="PIRSF" id="PIRSF000303">
    <property type="entry name" value="Glutathion_perox"/>
    <property type="match status" value="1"/>
</dbReference>
<sequence length="164" mass="18666">MIIYDFHVRTIQGEEQSLAQYKGNVLLIVNTASKCGLTPQYEQLQQLYDKYKDRGFVVLGFPCNQFGNQEPGSEEEISQFCQLNYRVTFPMFAKVDVNGPNAHPLFVYLTEQAPGVLGTKAVKWNFTKFLVDRNGQVVARFAPTTKPLELEQHIEQLLSETVSE</sequence>
<dbReference type="Pfam" id="PF00255">
    <property type="entry name" value="GSHPx"/>
    <property type="match status" value="1"/>
</dbReference>
<dbReference type="SUPFAM" id="SSF52833">
    <property type="entry name" value="Thioredoxin-like"/>
    <property type="match status" value="1"/>
</dbReference>
<keyword evidence="2 5" id="KW-0575">Peroxidase</keyword>
<evidence type="ECO:0000256" key="4">
    <source>
        <dbReference type="PIRSR" id="PIRSR000303-1"/>
    </source>
</evidence>
<evidence type="ECO:0000256" key="1">
    <source>
        <dbReference type="ARBA" id="ARBA00006926"/>
    </source>
</evidence>
<dbReference type="EMBL" id="PEDM01000010">
    <property type="protein sequence ID" value="PIC05063.1"/>
    <property type="molecule type" value="Genomic_DNA"/>
</dbReference>
<dbReference type="AlphaFoldDB" id="A0A2G5RQS9"/>
<evidence type="ECO:0000256" key="3">
    <source>
        <dbReference type="ARBA" id="ARBA00023002"/>
    </source>
</evidence>
<dbReference type="InterPro" id="IPR029760">
    <property type="entry name" value="GPX_CS"/>
</dbReference>
<comment type="caution">
    <text evidence="7">The sequence shown here is derived from an EMBL/GenBank/DDBJ whole genome shotgun (WGS) entry which is preliminary data.</text>
</comment>
<evidence type="ECO:0000313" key="7">
    <source>
        <dbReference type="EMBL" id="PIC05063.1"/>
    </source>
</evidence>
<evidence type="ECO:0000256" key="2">
    <source>
        <dbReference type="ARBA" id="ARBA00022559"/>
    </source>
</evidence>
<evidence type="ECO:0000259" key="6">
    <source>
        <dbReference type="PROSITE" id="PS51352"/>
    </source>
</evidence>
<dbReference type="Gene3D" id="3.40.30.10">
    <property type="entry name" value="Glutaredoxin"/>
    <property type="match status" value="1"/>
</dbReference>
<dbReference type="InterPro" id="IPR000889">
    <property type="entry name" value="Glutathione_peroxidase"/>
</dbReference>
<accession>A0A2G5RQS9</accession>
<dbReference type="PROSITE" id="PS51352">
    <property type="entry name" value="THIOREDOXIN_2"/>
    <property type="match status" value="1"/>
</dbReference>